<evidence type="ECO:0000313" key="3">
    <source>
        <dbReference type="Proteomes" id="UP000256520"/>
    </source>
</evidence>
<accession>A0A3D8Q1L0</accession>
<dbReference type="RefSeq" id="WP_115747945.1">
    <property type="nucleotide sequence ID" value="NZ_PIOD01000001.1"/>
</dbReference>
<dbReference type="AlphaFoldDB" id="A0A3D8Q1L0"/>
<evidence type="ECO:0000256" key="1">
    <source>
        <dbReference type="SAM" id="Phobius"/>
    </source>
</evidence>
<keyword evidence="3" id="KW-1185">Reference proteome</keyword>
<keyword evidence="1" id="KW-0472">Membrane</keyword>
<sequence>MSTDVITIVAIVIVIWIAVFRELVKSLKEKNERKIITLMSAGSLSTLILIISLFKISNSKKYV</sequence>
<gene>
    <name evidence="2" type="ORF">CWR45_01090</name>
</gene>
<feature type="transmembrane region" description="Helical" evidence="1">
    <location>
        <begin position="6"/>
        <end position="24"/>
    </location>
</feature>
<protein>
    <submittedName>
        <fullName evidence="2">Uncharacterized protein</fullName>
    </submittedName>
</protein>
<organism evidence="2 3">
    <name type="scientific">Oceanobacillus chungangensis</name>
    <dbReference type="NCBI Taxonomy" id="1229152"/>
    <lineage>
        <taxon>Bacteria</taxon>
        <taxon>Bacillati</taxon>
        <taxon>Bacillota</taxon>
        <taxon>Bacilli</taxon>
        <taxon>Bacillales</taxon>
        <taxon>Bacillaceae</taxon>
        <taxon>Oceanobacillus</taxon>
    </lineage>
</organism>
<proteinExistence type="predicted"/>
<feature type="transmembrane region" description="Helical" evidence="1">
    <location>
        <begin position="36"/>
        <end position="56"/>
    </location>
</feature>
<keyword evidence="1" id="KW-0812">Transmembrane</keyword>
<evidence type="ECO:0000313" key="2">
    <source>
        <dbReference type="EMBL" id="RDW22113.1"/>
    </source>
</evidence>
<keyword evidence="1" id="KW-1133">Transmembrane helix</keyword>
<comment type="caution">
    <text evidence="2">The sequence shown here is derived from an EMBL/GenBank/DDBJ whole genome shotgun (WGS) entry which is preliminary data.</text>
</comment>
<reference evidence="3" key="1">
    <citation type="submission" date="2017-11" db="EMBL/GenBank/DDBJ databases">
        <authorList>
            <person name="Zhu W."/>
        </authorList>
    </citation>
    <scope>NUCLEOTIDE SEQUENCE [LARGE SCALE GENOMIC DNA]</scope>
    <source>
        <strain evidence="3">CAU 1051</strain>
    </source>
</reference>
<name>A0A3D8Q1L0_9BACI</name>
<dbReference type="Proteomes" id="UP000256520">
    <property type="component" value="Unassembled WGS sequence"/>
</dbReference>
<dbReference type="EMBL" id="PIOD01000001">
    <property type="protein sequence ID" value="RDW22113.1"/>
    <property type="molecule type" value="Genomic_DNA"/>
</dbReference>